<name>A0A9W8M6H7_9FUNG</name>
<evidence type="ECO:0000313" key="13">
    <source>
        <dbReference type="EMBL" id="KAJ2865865.1"/>
    </source>
</evidence>
<dbReference type="GO" id="GO:0110032">
    <property type="term" value="P:positive regulation of G2/MI transition of meiotic cell cycle"/>
    <property type="evidence" value="ECO:0007669"/>
    <property type="project" value="TreeGrafter"/>
</dbReference>
<dbReference type="GO" id="GO:0051301">
    <property type="term" value="P:cell division"/>
    <property type="evidence" value="ECO:0007669"/>
    <property type="project" value="UniProtKB-UniRule"/>
</dbReference>
<dbReference type="GO" id="GO:0000086">
    <property type="term" value="P:G2/M transition of mitotic cell cycle"/>
    <property type="evidence" value="ECO:0007669"/>
    <property type="project" value="TreeGrafter"/>
</dbReference>
<dbReference type="SUPFAM" id="SSF52821">
    <property type="entry name" value="Rhodanese/Cell cycle control phosphatase"/>
    <property type="match status" value="1"/>
</dbReference>
<keyword evidence="6 10" id="KW-0904">Protein phosphatase</keyword>
<dbReference type="PANTHER" id="PTHR10828">
    <property type="entry name" value="M-PHASE INDUCER PHOSPHATASE DUAL SPECIFICITY PHOSPHATASE CDC25"/>
    <property type="match status" value="1"/>
</dbReference>
<sequence>MNTVATDRRSSSHMRGMSSPNPFGASPAPPPLRKLPSTAPASSTTSLLHRSGGEAPPSFNSLSSGSSPMASLVQDLNSSLHLDTSTSSSHSLSHSRPPSTPSNPPAFEPFVCRSAASPFDAARGQTTPLLSRSRKRQMEDQSSPALAMHMNSPTAAFWARKQQPARGARGSILNFNTAGAPSLALFRRESLNTDDDSSFDDDGSLTSLPRMRGLGVKKRADEPVLGLKMRAEESVLDFTPCRPNGGSIKRARSQVTGIAGGFQPILEEQDSDMETLAAPILAPATPVRATPLRVQQQQDSACFSPFTRSQPEFHKLPCATAATDSIMRIEAETVSELLTGSRYSDLYDEKIIVDCRFPYEYEGGHIAGAANAPTMEALEKLLLDRPRTDKRVVVVLHCEYSLQRAPSMASHLRRRDREVNMHRYPYLHYPEIYVLKGGYRNFFSFHKTLCEPQSYIEMNDEAHMTDCRQRMLQFNRQFKRTKSMNDTALCRSKSMSRANYTSSSGSGPTPSLLSRTVAGSSAAMFMANSQSPTNMLGRTAAASYSTSSLPARARRIGRTQSARPGINLMDFSQMK</sequence>
<comment type="similarity">
    <text evidence="1 10">Belongs to the MPI phosphatase family.</text>
</comment>
<dbReference type="AlphaFoldDB" id="A0A9W8M6H7"/>
<feature type="region of interest" description="Disordered" evidence="11">
    <location>
        <begin position="1"/>
        <end position="146"/>
    </location>
</feature>
<evidence type="ECO:0000256" key="8">
    <source>
        <dbReference type="ARBA" id="ARBA00051722"/>
    </source>
</evidence>
<dbReference type="CDD" id="cd01530">
    <property type="entry name" value="Cdc25"/>
    <property type="match status" value="1"/>
</dbReference>
<protein>
    <recommendedName>
        <fullName evidence="9 10">M-phase inducer phosphatase</fullName>
        <ecNumber evidence="2 10">3.1.3.48</ecNumber>
    </recommendedName>
</protein>
<evidence type="ECO:0000256" key="1">
    <source>
        <dbReference type="ARBA" id="ARBA00011065"/>
    </source>
</evidence>
<organism evidence="13 14">
    <name type="scientific">Coemansia aciculifera</name>
    <dbReference type="NCBI Taxonomy" id="417176"/>
    <lineage>
        <taxon>Eukaryota</taxon>
        <taxon>Fungi</taxon>
        <taxon>Fungi incertae sedis</taxon>
        <taxon>Zoopagomycota</taxon>
        <taxon>Kickxellomycotina</taxon>
        <taxon>Kickxellomycetes</taxon>
        <taxon>Kickxellales</taxon>
        <taxon>Kickxellaceae</taxon>
        <taxon>Coemansia</taxon>
    </lineage>
</organism>
<feature type="compositionally biased region" description="Low complexity" evidence="11">
    <location>
        <begin position="56"/>
        <end position="71"/>
    </location>
</feature>
<dbReference type="EC" id="3.1.3.48" evidence="2 10"/>
<gene>
    <name evidence="13" type="primary">MIH1</name>
    <name evidence="13" type="ORF">GGH94_001935</name>
</gene>
<dbReference type="GO" id="GO:0010971">
    <property type="term" value="P:positive regulation of G2/M transition of mitotic cell cycle"/>
    <property type="evidence" value="ECO:0007669"/>
    <property type="project" value="TreeGrafter"/>
</dbReference>
<dbReference type="GO" id="GO:0004725">
    <property type="term" value="F:protein tyrosine phosphatase activity"/>
    <property type="evidence" value="ECO:0007669"/>
    <property type="project" value="UniProtKB-UniRule"/>
</dbReference>
<feature type="compositionally biased region" description="Pro residues" evidence="11">
    <location>
        <begin position="98"/>
        <end position="107"/>
    </location>
</feature>
<keyword evidence="14" id="KW-1185">Reference proteome</keyword>
<feature type="compositionally biased region" description="Low complexity" evidence="11">
    <location>
        <begin position="13"/>
        <end position="26"/>
    </location>
</feature>
<dbReference type="PROSITE" id="PS50206">
    <property type="entry name" value="RHODANESE_3"/>
    <property type="match status" value="1"/>
</dbReference>
<comment type="caution">
    <text evidence="13">The sequence shown here is derived from an EMBL/GenBank/DDBJ whole genome shotgun (WGS) entry which is preliminary data.</text>
</comment>
<evidence type="ECO:0000256" key="10">
    <source>
        <dbReference type="RuleBase" id="RU368028"/>
    </source>
</evidence>
<dbReference type="GO" id="GO:0005634">
    <property type="term" value="C:nucleus"/>
    <property type="evidence" value="ECO:0007669"/>
    <property type="project" value="TreeGrafter"/>
</dbReference>
<evidence type="ECO:0000256" key="6">
    <source>
        <dbReference type="ARBA" id="ARBA00022912"/>
    </source>
</evidence>
<dbReference type="Gene3D" id="3.40.250.10">
    <property type="entry name" value="Rhodanese-like domain"/>
    <property type="match status" value="1"/>
</dbReference>
<dbReference type="PANTHER" id="PTHR10828:SF17">
    <property type="entry name" value="PROTEIN-TYROSINE-PHOSPHATASE"/>
    <property type="match status" value="1"/>
</dbReference>
<evidence type="ECO:0000256" key="2">
    <source>
        <dbReference type="ARBA" id="ARBA00013064"/>
    </source>
</evidence>
<dbReference type="Pfam" id="PF00581">
    <property type="entry name" value="Rhodanese"/>
    <property type="match status" value="1"/>
</dbReference>
<dbReference type="InterPro" id="IPR000751">
    <property type="entry name" value="MPI_Phosphatase"/>
</dbReference>
<feature type="domain" description="Rhodanese" evidence="12">
    <location>
        <begin position="346"/>
        <end position="451"/>
    </location>
</feature>
<proteinExistence type="inferred from homology"/>
<dbReference type="PRINTS" id="PR00716">
    <property type="entry name" value="MPIPHPHTASE"/>
</dbReference>
<evidence type="ECO:0000256" key="9">
    <source>
        <dbReference type="ARBA" id="ARBA00067190"/>
    </source>
</evidence>
<evidence type="ECO:0000256" key="3">
    <source>
        <dbReference type="ARBA" id="ARBA00022618"/>
    </source>
</evidence>
<comment type="function">
    <text evidence="10">Tyrosine protein phosphatase which functions as a dosage-dependent inducer of mitotic progression.</text>
</comment>
<feature type="compositionally biased region" description="Basic and acidic residues" evidence="11">
    <location>
        <begin position="1"/>
        <end position="10"/>
    </location>
</feature>
<evidence type="ECO:0000313" key="14">
    <source>
        <dbReference type="Proteomes" id="UP001140074"/>
    </source>
</evidence>
<comment type="catalytic activity">
    <reaction evidence="8 10">
        <text>O-phospho-L-tyrosyl-[protein] + H2O = L-tyrosyl-[protein] + phosphate</text>
        <dbReference type="Rhea" id="RHEA:10684"/>
        <dbReference type="Rhea" id="RHEA-COMP:10136"/>
        <dbReference type="Rhea" id="RHEA-COMP:20101"/>
        <dbReference type="ChEBI" id="CHEBI:15377"/>
        <dbReference type="ChEBI" id="CHEBI:43474"/>
        <dbReference type="ChEBI" id="CHEBI:46858"/>
        <dbReference type="ChEBI" id="CHEBI:61978"/>
        <dbReference type="EC" id="3.1.3.48"/>
    </reaction>
</comment>
<dbReference type="InterPro" id="IPR001763">
    <property type="entry name" value="Rhodanese-like_dom"/>
</dbReference>
<keyword evidence="7 10" id="KW-0131">Cell cycle</keyword>
<dbReference type="FunFam" id="3.40.250.10:FF:000021">
    <property type="entry name" value="M-phase inducer phosphatase cdc-25.2"/>
    <property type="match status" value="1"/>
</dbReference>
<dbReference type="EMBL" id="JANBUY010000050">
    <property type="protein sequence ID" value="KAJ2865865.1"/>
    <property type="molecule type" value="Genomic_DNA"/>
</dbReference>
<dbReference type="SMART" id="SM00450">
    <property type="entry name" value="RHOD"/>
    <property type="match status" value="1"/>
</dbReference>
<evidence type="ECO:0000259" key="12">
    <source>
        <dbReference type="PROSITE" id="PS50206"/>
    </source>
</evidence>
<evidence type="ECO:0000256" key="5">
    <source>
        <dbReference type="ARBA" id="ARBA00022801"/>
    </source>
</evidence>
<accession>A0A9W8M6H7</accession>
<dbReference type="GO" id="GO:0005737">
    <property type="term" value="C:cytoplasm"/>
    <property type="evidence" value="ECO:0007669"/>
    <property type="project" value="TreeGrafter"/>
</dbReference>
<reference evidence="13" key="1">
    <citation type="submission" date="2022-07" db="EMBL/GenBank/DDBJ databases">
        <title>Phylogenomic reconstructions and comparative analyses of Kickxellomycotina fungi.</title>
        <authorList>
            <person name="Reynolds N.K."/>
            <person name="Stajich J.E."/>
            <person name="Barry K."/>
            <person name="Grigoriev I.V."/>
            <person name="Crous P."/>
            <person name="Smith M.E."/>
        </authorList>
    </citation>
    <scope>NUCLEOTIDE SEQUENCE</scope>
    <source>
        <strain evidence="13">RSA 476</strain>
    </source>
</reference>
<feature type="compositionally biased region" description="Low complexity" evidence="11">
    <location>
        <begin position="78"/>
        <end position="97"/>
    </location>
</feature>
<evidence type="ECO:0000256" key="11">
    <source>
        <dbReference type="SAM" id="MobiDB-lite"/>
    </source>
</evidence>
<dbReference type="InterPro" id="IPR036873">
    <property type="entry name" value="Rhodanese-like_dom_sf"/>
</dbReference>
<keyword evidence="4 10" id="KW-0498">Mitosis</keyword>
<keyword evidence="3 10" id="KW-0132">Cell division</keyword>
<keyword evidence="5 10" id="KW-0378">Hydrolase</keyword>
<evidence type="ECO:0000256" key="7">
    <source>
        <dbReference type="ARBA" id="ARBA00023306"/>
    </source>
</evidence>
<feature type="compositionally biased region" description="Low complexity" evidence="11">
    <location>
        <begin position="35"/>
        <end position="48"/>
    </location>
</feature>
<dbReference type="Proteomes" id="UP001140074">
    <property type="component" value="Unassembled WGS sequence"/>
</dbReference>
<evidence type="ECO:0000256" key="4">
    <source>
        <dbReference type="ARBA" id="ARBA00022776"/>
    </source>
</evidence>